<evidence type="ECO:0000259" key="1">
    <source>
        <dbReference type="Pfam" id="PF12697"/>
    </source>
</evidence>
<organism evidence="2 3">
    <name type="scientific">Microbispora rosea</name>
    <dbReference type="NCBI Taxonomy" id="58117"/>
    <lineage>
        <taxon>Bacteria</taxon>
        <taxon>Bacillati</taxon>
        <taxon>Actinomycetota</taxon>
        <taxon>Actinomycetes</taxon>
        <taxon>Streptosporangiales</taxon>
        <taxon>Streptosporangiaceae</taxon>
        <taxon>Microbispora</taxon>
    </lineage>
</organism>
<evidence type="ECO:0000313" key="2">
    <source>
        <dbReference type="EMBL" id="SIS22053.1"/>
    </source>
</evidence>
<dbReference type="EMBL" id="FTNI01000042">
    <property type="protein sequence ID" value="SIS22053.1"/>
    <property type="molecule type" value="Genomic_DNA"/>
</dbReference>
<protein>
    <submittedName>
        <fullName evidence="2">Pimeloyl-ACP methyl ester carboxylesterase</fullName>
    </submittedName>
</protein>
<gene>
    <name evidence="2" type="ORF">SAMN05421833_14216</name>
</gene>
<dbReference type="PANTHER" id="PTHR37017:SF11">
    <property type="entry name" value="ESTERASE_LIPASE_THIOESTERASE DOMAIN-CONTAINING PROTEIN"/>
    <property type="match status" value="1"/>
</dbReference>
<dbReference type="Pfam" id="PF12697">
    <property type="entry name" value="Abhydrolase_6"/>
    <property type="match status" value="1"/>
</dbReference>
<dbReference type="InterPro" id="IPR000073">
    <property type="entry name" value="AB_hydrolase_1"/>
</dbReference>
<dbReference type="OrthoDB" id="9773549at2"/>
<sequence length="244" mass="25842">MTTYVLVPGFWLGAWAWRDVTAALRGMGHEVHPLTLTGLADRAHLASPTLDLDTHIRDITGLVEAEDLNDVVLVGHSGSAAAVTGAAARAAGRVSRVVYVESGPVPDGMAQIDLTGREFVEKRVEDGWRYPMPSWDELQESGASLEGLGERERALMAARATGQPLGTITQPLTLGDDAAAFAALPKTLVSCSFPLAQVKGLIAAGHPAFAPLGGPEWELRELPTGHWPMLSRPGDFAALLAVLL</sequence>
<feature type="domain" description="AB hydrolase-1" evidence="1">
    <location>
        <begin position="5"/>
        <end position="238"/>
    </location>
</feature>
<dbReference type="Gene3D" id="3.40.50.1820">
    <property type="entry name" value="alpha/beta hydrolase"/>
    <property type="match status" value="1"/>
</dbReference>
<reference evidence="3" key="1">
    <citation type="submission" date="2017-01" db="EMBL/GenBank/DDBJ databases">
        <authorList>
            <person name="Varghese N."/>
            <person name="Submissions S."/>
        </authorList>
    </citation>
    <scope>NUCLEOTIDE SEQUENCE [LARGE SCALE GENOMIC DNA]</scope>
    <source>
        <strain evidence="3">ATCC 12950</strain>
    </source>
</reference>
<dbReference type="GO" id="GO:0003824">
    <property type="term" value="F:catalytic activity"/>
    <property type="evidence" value="ECO:0007669"/>
    <property type="project" value="UniProtKB-ARBA"/>
</dbReference>
<keyword evidence="3" id="KW-1185">Reference proteome</keyword>
<dbReference type="InterPro" id="IPR052897">
    <property type="entry name" value="Sec-Metab_Biosynth_Hydrolase"/>
</dbReference>
<dbReference type="RefSeq" id="WP_076442492.1">
    <property type="nucleotide sequence ID" value="NZ_FTNI01000042.1"/>
</dbReference>
<dbReference type="SUPFAM" id="SSF53474">
    <property type="entry name" value="alpha/beta-Hydrolases"/>
    <property type="match status" value="1"/>
</dbReference>
<dbReference type="PANTHER" id="PTHR37017">
    <property type="entry name" value="AB HYDROLASE-1 DOMAIN-CONTAINING PROTEIN-RELATED"/>
    <property type="match status" value="1"/>
</dbReference>
<dbReference type="Proteomes" id="UP000186096">
    <property type="component" value="Unassembled WGS sequence"/>
</dbReference>
<proteinExistence type="predicted"/>
<dbReference type="InterPro" id="IPR029058">
    <property type="entry name" value="AB_hydrolase_fold"/>
</dbReference>
<dbReference type="STRING" id="58117.SAMN05421833_14216"/>
<accession>A0A1N7HB99</accession>
<name>A0A1N7HB99_9ACTN</name>
<evidence type="ECO:0000313" key="3">
    <source>
        <dbReference type="Proteomes" id="UP000186096"/>
    </source>
</evidence>
<dbReference type="AlphaFoldDB" id="A0A1N7HB99"/>